<feature type="repeat" description="PPR" evidence="3">
    <location>
        <begin position="332"/>
        <end position="366"/>
    </location>
</feature>
<evidence type="ECO:0000256" key="3">
    <source>
        <dbReference type="PROSITE-ProRule" id="PRU00708"/>
    </source>
</evidence>
<sequence>MLLLPVPLPGSTRFPSFQLASPILIRHHQHHMFHLWSLSATTAAAVTNSSQAHLPPIPSSTSTSNSRRRSFDDHQAAVSRYDFGPLLTFLAAKSMSMSSSASSPTSLDPAEFQLAESYRAVPAPLWHSLLKSLCSSSSSDIQLAYAVVSWLQKHNLCFSYELLYSILIHALGRSEKLYEAFLLSQRQSLTPLTYNALIGACARNGDLEKALHLMSRMRQDGYRSDFVNYSLIIQSLSRSNKIDSPIMIKLYREIESESIEIDGQLYNDIIAGFAKAGEPTQAMHLLAMVQATGLSPKTATLVALISALGNCGRVVEAEAIFEEMKEGGLQPRTRAYNALLKGYVKAAQLKDAESIVSQMERSGISPDEHTYSLLIDAYANAGRWESARIVLKEMEASNVQPNSYVFSRILASYRDRGEWQKSFQVLREMKSSGVRPDRHFTMS</sequence>
<dbReference type="PANTHER" id="PTHR47447">
    <property type="entry name" value="OS03G0856100 PROTEIN"/>
    <property type="match status" value="1"/>
</dbReference>
<evidence type="ECO:0000313" key="5">
    <source>
        <dbReference type="EMBL" id="CAB4265458.1"/>
    </source>
</evidence>
<dbReference type="Pfam" id="PF13812">
    <property type="entry name" value="PPR_3"/>
    <property type="match status" value="1"/>
</dbReference>
<dbReference type="Pfam" id="PF01535">
    <property type="entry name" value="PPR"/>
    <property type="match status" value="1"/>
</dbReference>
<feature type="repeat" description="PPR" evidence="3">
    <location>
        <begin position="262"/>
        <end position="296"/>
    </location>
</feature>
<feature type="repeat" description="PPR" evidence="3">
    <location>
        <begin position="402"/>
        <end position="436"/>
    </location>
</feature>
<keyword evidence="2" id="KW-0677">Repeat</keyword>
<evidence type="ECO:0000256" key="2">
    <source>
        <dbReference type="ARBA" id="ARBA00022737"/>
    </source>
</evidence>
<dbReference type="FunFam" id="1.25.40.10:FF:001589">
    <property type="entry name" value="Pentatricopeptide repeat-containing protein, chloroplastic isoform A"/>
    <property type="match status" value="1"/>
</dbReference>
<feature type="repeat" description="PPR" evidence="3">
    <location>
        <begin position="367"/>
        <end position="401"/>
    </location>
</feature>
<feature type="repeat" description="PPR" evidence="3">
    <location>
        <begin position="190"/>
        <end position="224"/>
    </location>
</feature>
<gene>
    <name evidence="5" type="ORF">CURHAP_LOCUS7579</name>
</gene>
<reference evidence="5 6" key="1">
    <citation type="submission" date="2020-05" db="EMBL/GenBank/DDBJ databases">
        <authorList>
            <person name="Campoy J."/>
            <person name="Schneeberger K."/>
            <person name="Spophaly S."/>
        </authorList>
    </citation>
    <scope>NUCLEOTIDE SEQUENCE [LARGE SCALE GENOMIC DNA]</scope>
    <source>
        <strain evidence="5">PruArmRojPasFocal</strain>
    </source>
</reference>
<organism evidence="5 6">
    <name type="scientific">Prunus armeniaca</name>
    <name type="common">Apricot</name>
    <name type="synonym">Armeniaca vulgaris</name>
    <dbReference type="NCBI Taxonomy" id="36596"/>
    <lineage>
        <taxon>Eukaryota</taxon>
        <taxon>Viridiplantae</taxon>
        <taxon>Streptophyta</taxon>
        <taxon>Embryophyta</taxon>
        <taxon>Tracheophyta</taxon>
        <taxon>Spermatophyta</taxon>
        <taxon>Magnoliopsida</taxon>
        <taxon>eudicotyledons</taxon>
        <taxon>Gunneridae</taxon>
        <taxon>Pentapetalae</taxon>
        <taxon>rosids</taxon>
        <taxon>fabids</taxon>
        <taxon>Rosales</taxon>
        <taxon>Rosaceae</taxon>
        <taxon>Amygdaloideae</taxon>
        <taxon>Amygdaleae</taxon>
        <taxon>Prunus</taxon>
    </lineage>
</organism>
<dbReference type="Gene3D" id="1.25.40.10">
    <property type="entry name" value="Tetratricopeptide repeat domain"/>
    <property type="match status" value="3"/>
</dbReference>
<proteinExistence type="inferred from homology"/>
<feature type="region of interest" description="Disordered" evidence="4">
    <location>
        <begin position="49"/>
        <end position="69"/>
    </location>
</feature>
<dbReference type="PANTHER" id="PTHR47447:SF17">
    <property type="entry name" value="OS12G0638900 PROTEIN"/>
    <property type="match status" value="1"/>
</dbReference>
<name>A0A6J5TSP8_PRUAR</name>
<dbReference type="Pfam" id="PF13041">
    <property type="entry name" value="PPR_2"/>
    <property type="match status" value="2"/>
</dbReference>
<evidence type="ECO:0000313" key="6">
    <source>
        <dbReference type="Proteomes" id="UP000507222"/>
    </source>
</evidence>
<evidence type="ECO:0000256" key="1">
    <source>
        <dbReference type="ARBA" id="ARBA00007626"/>
    </source>
</evidence>
<evidence type="ECO:0000256" key="4">
    <source>
        <dbReference type="SAM" id="MobiDB-lite"/>
    </source>
</evidence>
<feature type="repeat" description="PPR" evidence="3">
    <location>
        <begin position="297"/>
        <end position="331"/>
    </location>
</feature>
<dbReference type="PROSITE" id="PS51375">
    <property type="entry name" value="PPR"/>
    <property type="match status" value="6"/>
</dbReference>
<dbReference type="EMBL" id="CAEKDK010000001">
    <property type="protein sequence ID" value="CAB4265458.1"/>
    <property type="molecule type" value="Genomic_DNA"/>
</dbReference>
<dbReference type="InterPro" id="IPR002885">
    <property type="entry name" value="PPR_rpt"/>
</dbReference>
<dbReference type="InterPro" id="IPR011990">
    <property type="entry name" value="TPR-like_helical_dom_sf"/>
</dbReference>
<dbReference type="FunFam" id="1.25.40.10:FF:001770">
    <property type="entry name" value="Pentatricopeptide repeat-containing protein, chloroplastic isoform A"/>
    <property type="match status" value="1"/>
</dbReference>
<protein>
    <submittedName>
        <fullName evidence="5">Uncharacterized protein</fullName>
    </submittedName>
</protein>
<accession>A0A6J5TSP8</accession>
<comment type="similarity">
    <text evidence="1">Belongs to the PPR family. P subfamily.</text>
</comment>
<dbReference type="NCBIfam" id="TIGR00756">
    <property type="entry name" value="PPR"/>
    <property type="match status" value="5"/>
</dbReference>
<dbReference type="AlphaFoldDB" id="A0A6J5TSP8"/>
<dbReference type="Proteomes" id="UP000507222">
    <property type="component" value="Unassembled WGS sequence"/>
</dbReference>